<reference evidence="2 3" key="1">
    <citation type="journal article" date="2024" name="Front Chem Biol">
        <title>Unveiling the potential of Daldinia eschscholtzii MFLUCC 19-0629 through bioactivity and bioinformatics studies for enhanced sustainable agriculture production.</title>
        <authorList>
            <person name="Brooks S."/>
            <person name="Weaver J.A."/>
            <person name="Klomchit A."/>
            <person name="Alharthi S.A."/>
            <person name="Onlamun T."/>
            <person name="Nurani R."/>
            <person name="Vong T.K."/>
            <person name="Alberti F."/>
            <person name="Greco C."/>
        </authorList>
    </citation>
    <scope>NUCLEOTIDE SEQUENCE [LARGE SCALE GENOMIC DNA]</scope>
    <source>
        <strain evidence="2">MFLUCC 19-0629</strain>
    </source>
</reference>
<name>A0AAX6M6S3_9PEZI</name>
<dbReference type="PANTHER" id="PTHR31283">
    <property type="entry name" value="EKC/KEOPS COMPLEX SUBUNIT PCC1 FAMILY MEMBER"/>
    <property type="match status" value="1"/>
</dbReference>
<evidence type="ECO:0000256" key="1">
    <source>
        <dbReference type="ARBA" id="ARBA00007073"/>
    </source>
</evidence>
<comment type="caution">
    <text evidence="2">The sequence shown here is derived from an EMBL/GenBank/DDBJ whole genome shotgun (WGS) entry which is preliminary data.</text>
</comment>
<evidence type="ECO:0000313" key="2">
    <source>
        <dbReference type="EMBL" id="KAK6948338.1"/>
    </source>
</evidence>
<evidence type="ECO:0000313" key="3">
    <source>
        <dbReference type="Proteomes" id="UP001369815"/>
    </source>
</evidence>
<dbReference type="AlphaFoldDB" id="A0AAX6M6S3"/>
<dbReference type="PANTHER" id="PTHR31283:SF5">
    <property type="entry name" value="EKC_KEOPS COMPLEX SUBUNIT LAGE3"/>
    <property type="match status" value="1"/>
</dbReference>
<keyword evidence="3" id="KW-1185">Reference proteome</keyword>
<dbReference type="Pfam" id="PF09341">
    <property type="entry name" value="Pcc1"/>
    <property type="match status" value="1"/>
</dbReference>
<organism evidence="2 3">
    <name type="scientific">Daldinia eschscholtzii</name>
    <dbReference type="NCBI Taxonomy" id="292717"/>
    <lineage>
        <taxon>Eukaryota</taxon>
        <taxon>Fungi</taxon>
        <taxon>Dikarya</taxon>
        <taxon>Ascomycota</taxon>
        <taxon>Pezizomycotina</taxon>
        <taxon>Sordariomycetes</taxon>
        <taxon>Xylariomycetidae</taxon>
        <taxon>Xylariales</taxon>
        <taxon>Hypoxylaceae</taxon>
        <taxon>Daldinia</taxon>
    </lineage>
</organism>
<accession>A0AAX6M6S3</accession>
<dbReference type="Gene3D" id="3.30.310.50">
    <property type="entry name" value="Alpha-D-phosphohexomutase, C-terminal domain"/>
    <property type="match status" value="1"/>
</dbReference>
<dbReference type="FunFam" id="3.30.310.50:FF:000011">
    <property type="entry name" value="Transcription factor Pcc1"/>
    <property type="match status" value="1"/>
</dbReference>
<dbReference type="GO" id="GO:0070525">
    <property type="term" value="P:tRNA threonylcarbamoyladenosine metabolic process"/>
    <property type="evidence" value="ECO:0007669"/>
    <property type="project" value="TreeGrafter"/>
</dbReference>
<dbReference type="EMBL" id="JBANMG010000010">
    <property type="protein sequence ID" value="KAK6948338.1"/>
    <property type="molecule type" value="Genomic_DNA"/>
</dbReference>
<dbReference type="GO" id="GO:0000408">
    <property type="term" value="C:EKC/KEOPS complex"/>
    <property type="evidence" value="ECO:0007669"/>
    <property type="project" value="TreeGrafter"/>
</dbReference>
<evidence type="ECO:0008006" key="4">
    <source>
        <dbReference type="Google" id="ProtNLM"/>
    </source>
</evidence>
<sequence length="114" mass="12526">MASTADIQYPCALTIEVPFPTARLAFIALKALQVDKELSPLVKRTFSIDQSNEDTTNGDGNGNIGGNILRTEYKATTNRMLRVAVNSFMDSLNLVIEVMQELDTDVLDTEDTKA</sequence>
<dbReference type="InterPro" id="IPR015419">
    <property type="entry name" value="CTAG/Pcc1"/>
</dbReference>
<proteinExistence type="inferred from homology"/>
<dbReference type="Proteomes" id="UP001369815">
    <property type="component" value="Unassembled WGS sequence"/>
</dbReference>
<gene>
    <name evidence="2" type="ORF">Daesc_010104</name>
</gene>
<comment type="similarity">
    <text evidence="1">Belongs to the CTAG/PCC1 family.</text>
</comment>
<protein>
    <recommendedName>
        <fullName evidence="4">Transcription factor Pcc1</fullName>
    </recommendedName>
</protein>